<name>A0A1I3HT15_9RHOB</name>
<evidence type="ECO:0000313" key="1">
    <source>
        <dbReference type="EMBL" id="SFI38865.1"/>
    </source>
</evidence>
<dbReference type="EMBL" id="FORA01000001">
    <property type="protein sequence ID" value="SFI38865.1"/>
    <property type="molecule type" value="Genomic_DNA"/>
</dbReference>
<gene>
    <name evidence="1" type="ORF">SAMN04488095_0703</name>
</gene>
<dbReference type="Proteomes" id="UP000199110">
    <property type="component" value="Unassembled WGS sequence"/>
</dbReference>
<dbReference type="RefSeq" id="WP_217641158.1">
    <property type="nucleotide sequence ID" value="NZ_FORA01000001.1"/>
</dbReference>
<dbReference type="AlphaFoldDB" id="A0A1I3HT15"/>
<sequence>MQDRVENTTRVNVGEMKQRAEAALAGMEAARLTMDRALAKMNAMPESQIDVSGFGALHRELGKAVVTAVAEIGRVCDAISKEDGGDGLDLEAAKLEIRRRLRCIRDAGPAGSVPAGDG</sequence>
<dbReference type="STRING" id="390807.SAMN04488095_0703"/>
<keyword evidence="2" id="KW-1185">Reference proteome</keyword>
<evidence type="ECO:0000313" key="2">
    <source>
        <dbReference type="Proteomes" id="UP000199110"/>
    </source>
</evidence>
<organism evidence="1 2">
    <name type="scientific">Jannaschia pohangensis</name>
    <dbReference type="NCBI Taxonomy" id="390807"/>
    <lineage>
        <taxon>Bacteria</taxon>
        <taxon>Pseudomonadati</taxon>
        <taxon>Pseudomonadota</taxon>
        <taxon>Alphaproteobacteria</taxon>
        <taxon>Rhodobacterales</taxon>
        <taxon>Roseobacteraceae</taxon>
        <taxon>Jannaschia</taxon>
    </lineage>
</organism>
<protein>
    <submittedName>
        <fullName evidence="1">Uncharacterized protein</fullName>
    </submittedName>
</protein>
<reference evidence="1 2" key="1">
    <citation type="submission" date="2016-10" db="EMBL/GenBank/DDBJ databases">
        <authorList>
            <person name="de Groot N.N."/>
        </authorList>
    </citation>
    <scope>NUCLEOTIDE SEQUENCE [LARGE SCALE GENOMIC DNA]</scope>
    <source>
        <strain evidence="1 2">DSM 19073</strain>
    </source>
</reference>
<accession>A0A1I3HT15</accession>
<proteinExistence type="predicted"/>